<dbReference type="PANTHER" id="PTHR11328:SF24">
    <property type="entry name" value="MAJOR FACILITATOR SUPERFAMILY (MFS) PROFILE DOMAIN-CONTAINING PROTEIN"/>
    <property type="match status" value="1"/>
</dbReference>
<dbReference type="InterPro" id="IPR001927">
    <property type="entry name" value="Na/Gal_symport"/>
</dbReference>
<dbReference type="CDD" id="cd17332">
    <property type="entry name" value="MFS_MelB_like"/>
    <property type="match status" value="1"/>
</dbReference>
<dbReference type="PANTHER" id="PTHR11328">
    <property type="entry name" value="MAJOR FACILITATOR SUPERFAMILY DOMAIN-CONTAINING PROTEIN"/>
    <property type="match status" value="1"/>
</dbReference>
<sequence>MELRKEQARQENKAVKPFGIKDKVGYLCGDLGNDFTFIFASMYLMVFYTNVWGINPSLVGTLFLVSRCIDAFTDVTMGRIVDKAQTTKDGKFRPWIKRMAGPVALASFLMYQSSLAGASMTVKVVVMFATYILWGSLCYTAINIPYGSMASAMTDVPEQRAALSTWRSLGANFASIIIGSVVPQIIYMADANGNQIVSGSRFTLVAGIFSICALICYVVCYACTTERIKLEPAKKDENASLAKSFKTIMSNRALLAIIGAAITLLLSQFMAQTMNQYLFANYFRNINALSSLSMITLPLSLGLAAISGVLASKVGKKEFSVFGMILTSACYVALYLIKTTNPWIFIGLYTVACIGTIGFNMFIWAHITDVIDYNEVKFGERNDGVIYGVYSFARKIGQALAGGLGGYALAFIGYNAAVQEQTAEVLNGIYTCSTLFPAVCYGLVAIIMLFAYPLNKKSIAENGRILAERRANH</sequence>
<feature type="transmembrane region" description="Helical" evidence="1">
    <location>
        <begin position="399"/>
        <end position="416"/>
    </location>
</feature>
<feature type="transmembrane region" description="Helical" evidence="1">
    <location>
        <begin position="201"/>
        <end position="224"/>
    </location>
</feature>
<evidence type="ECO:0000313" key="2">
    <source>
        <dbReference type="EMBL" id="MBU5335931.1"/>
    </source>
</evidence>
<evidence type="ECO:0000256" key="1">
    <source>
        <dbReference type="SAM" id="Phobius"/>
    </source>
</evidence>
<gene>
    <name evidence="2" type="ORF">KQI20_05715</name>
</gene>
<proteinExistence type="predicted"/>
<dbReference type="Pfam" id="PF13347">
    <property type="entry name" value="MFS_2"/>
    <property type="match status" value="1"/>
</dbReference>
<feature type="transmembrane region" description="Helical" evidence="1">
    <location>
        <begin position="291"/>
        <end position="312"/>
    </location>
</feature>
<organism evidence="2 3">
    <name type="scientific">Intestinibacter bartlettii</name>
    <dbReference type="NCBI Taxonomy" id="261299"/>
    <lineage>
        <taxon>Bacteria</taxon>
        <taxon>Bacillati</taxon>
        <taxon>Bacillota</taxon>
        <taxon>Clostridia</taxon>
        <taxon>Peptostreptococcales</taxon>
        <taxon>Peptostreptococcaceae</taxon>
        <taxon>Intestinibacter</taxon>
    </lineage>
</organism>
<dbReference type="EMBL" id="JAHLOQ010000011">
    <property type="protein sequence ID" value="MBU5335931.1"/>
    <property type="molecule type" value="Genomic_DNA"/>
</dbReference>
<keyword evidence="1" id="KW-0812">Transmembrane</keyword>
<dbReference type="NCBIfam" id="TIGR00792">
    <property type="entry name" value="gph"/>
    <property type="match status" value="1"/>
</dbReference>
<dbReference type="InterPro" id="IPR039672">
    <property type="entry name" value="MFS_2"/>
</dbReference>
<keyword evidence="3" id="KW-1185">Reference proteome</keyword>
<evidence type="ECO:0000313" key="3">
    <source>
        <dbReference type="Proteomes" id="UP001196301"/>
    </source>
</evidence>
<feature type="transmembrane region" description="Helical" evidence="1">
    <location>
        <begin position="124"/>
        <end position="148"/>
    </location>
</feature>
<feature type="transmembrane region" description="Helical" evidence="1">
    <location>
        <begin position="428"/>
        <end position="452"/>
    </location>
</feature>
<keyword evidence="1" id="KW-1133">Transmembrane helix</keyword>
<feature type="transmembrane region" description="Helical" evidence="1">
    <location>
        <begin position="169"/>
        <end position="189"/>
    </location>
</feature>
<keyword evidence="1" id="KW-0472">Membrane</keyword>
<feature type="transmembrane region" description="Helical" evidence="1">
    <location>
        <begin position="253"/>
        <end position="271"/>
    </location>
</feature>
<accession>A0ABS6DVQ7</accession>
<protein>
    <submittedName>
        <fullName evidence="2">Glycoside-pentoside-hexuronide (GPH):cation symporter</fullName>
    </submittedName>
</protein>
<comment type="caution">
    <text evidence="2">The sequence shown here is derived from an EMBL/GenBank/DDBJ whole genome shotgun (WGS) entry which is preliminary data.</text>
</comment>
<reference evidence="2 3" key="1">
    <citation type="submission" date="2021-06" db="EMBL/GenBank/DDBJ databases">
        <authorList>
            <person name="Sun Q."/>
            <person name="Li D."/>
        </authorList>
    </citation>
    <scope>NUCLEOTIDE SEQUENCE [LARGE SCALE GENOMIC DNA]</scope>
    <source>
        <strain evidence="2 3">N19</strain>
    </source>
</reference>
<name>A0ABS6DVQ7_9FIRM</name>
<dbReference type="Proteomes" id="UP001196301">
    <property type="component" value="Unassembled WGS sequence"/>
</dbReference>
<feature type="transmembrane region" description="Helical" evidence="1">
    <location>
        <begin position="319"/>
        <end position="337"/>
    </location>
</feature>
<dbReference type="RefSeq" id="WP_216569063.1">
    <property type="nucleotide sequence ID" value="NZ_JAHLOQ010000011.1"/>
</dbReference>
<feature type="transmembrane region" description="Helical" evidence="1">
    <location>
        <begin position="343"/>
        <end position="367"/>
    </location>
</feature>